<dbReference type="RefSeq" id="WP_050471329.1">
    <property type="nucleotide sequence ID" value="NZ_CYHE01000018.1"/>
</dbReference>
<evidence type="ECO:0000256" key="5">
    <source>
        <dbReference type="ARBA" id="ARBA00007731"/>
    </source>
</evidence>
<evidence type="ECO:0000259" key="13">
    <source>
        <dbReference type="Pfam" id="PF01502"/>
    </source>
</evidence>
<comment type="pathway">
    <text evidence="4">Amino-acid biosynthesis; L-histidine biosynthesis; L-histidine from 5-phospho-alpha-D-ribose 1-diphosphate: step 2/9.</text>
</comment>
<feature type="binding site" evidence="11">
    <location>
        <position position="93"/>
    </location>
    <ligand>
        <name>Zn(2+)</name>
        <dbReference type="ChEBI" id="CHEBI:29105"/>
        <note>ligand shared between dimeric partners</note>
    </ligand>
</feature>
<sequence length="158" mass="17673">MSKTGFDPRGSKSDVENGLSFQPKFDENGLIAAVVTDATRGDLLMVGYMNAESLRRTIDTGEAWYWSRSRQEYWKKGGTSGQVQKVREIRTDCDQDAIWLIVDVEGNGATCHTGYRSCFHRALTRHEDGSVSLRLMEDHKVYDPADVYGHSGCGHNHG</sequence>
<comment type="subcellular location">
    <subcellularLocation>
        <location evidence="11">Cytoplasm</location>
    </subcellularLocation>
</comment>
<dbReference type="InterPro" id="IPR038019">
    <property type="entry name" value="PRib_AMP_CycHydrolase_sf"/>
</dbReference>
<dbReference type="Gene3D" id="3.10.20.810">
    <property type="entry name" value="Phosphoribosyl-AMP cyclohydrolase"/>
    <property type="match status" value="1"/>
</dbReference>
<dbReference type="InterPro" id="IPR002496">
    <property type="entry name" value="PRib_AMP_CycHydrolase_dom"/>
</dbReference>
<proteinExistence type="inferred from homology"/>
<keyword evidence="11" id="KW-0479">Metal-binding</keyword>
<evidence type="ECO:0000256" key="6">
    <source>
        <dbReference type="ARBA" id="ARBA00008299"/>
    </source>
</evidence>
<evidence type="ECO:0000256" key="10">
    <source>
        <dbReference type="ARBA" id="ARBA00023102"/>
    </source>
</evidence>
<keyword evidence="7 11" id="KW-0963">Cytoplasm</keyword>
<gene>
    <name evidence="11" type="primary">hisI</name>
    <name evidence="14" type="ORF">Ga0061067_11842</name>
</gene>
<comment type="similarity">
    <text evidence="11">Belongs to the PRA-CH family.</text>
</comment>
<evidence type="ECO:0000256" key="9">
    <source>
        <dbReference type="ARBA" id="ARBA00022801"/>
    </source>
</evidence>
<evidence type="ECO:0000256" key="1">
    <source>
        <dbReference type="ARBA" id="ARBA00000024"/>
    </source>
</evidence>
<evidence type="ECO:0000256" key="11">
    <source>
        <dbReference type="HAMAP-Rule" id="MF_01021"/>
    </source>
</evidence>
<dbReference type="Proteomes" id="UP000183900">
    <property type="component" value="Unassembled WGS sequence"/>
</dbReference>
<dbReference type="InterPro" id="IPR026660">
    <property type="entry name" value="PRA-CH"/>
</dbReference>
<evidence type="ECO:0000313" key="14">
    <source>
        <dbReference type="EMBL" id="CUB00396.1"/>
    </source>
</evidence>
<name>A0A0K6IBB1_9HYPH</name>
<keyword evidence="15" id="KW-1185">Reference proteome</keyword>
<evidence type="ECO:0000256" key="7">
    <source>
        <dbReference type="ARBA" id="ARBA00022490"/>
    </source>
</evidence>
<keyword evidence="11" id="KW-0460">Magnesium</keyword>
<dbReference type="GO" id="GO:0004635">
    <property type="term" value="F:phosphoribosyl-AMP cyclohydrolase activity"/>
    <property type="evidence" value="ECO:0007669"/>
    <property type="project" value="UniProtKB-UniRule"/>
</dbReference>
<comment type="function">
    <text evidence="11">Catalyzes the hydrolysis of the adenine ring of phosphoribosyl-AMP.</text>
</comment>
<comment type="cofactor">
    <cofactor evidence="11">
        <name>Mg(2+)</name>
        <dbReference type="ChEBI" id="CHEBI:18420"/>
    </cofactor>
    <text evidence="11">Binds 1 Mg(2+) ion per subunit.</text>
</comment>
<dbReference type="AlphaFoldDB" id="A0A0K6IBB1"/>
<dbReference type="SUPFAM" id="SSF141734">
    <property type="entry name" value="HisI-like"/>
    <property type="match status" value="1"/>
</dbReference>
<evidence type="ECO:0000256" key="2">
    <source>
        <dbReference type="ARBA" id="ARBA00001460"/>
    </source>
</evidence>
<feature type="binding site" evidence="11">
    <location>
        <position position="96"/>
    </location>
    <ligand>
        <name>Mg(2+)</name>
        <dbReference type="ChEBI" id="CHEBI:18420"/>
    </ligand>
</feature>
<reference evidence="15" key="1">
    <citation type="submission" date="2015-08" db="EMBL/GenBank/DDBJ databases">
        <authorList>
            <person name="Varghese N."/>
        </authorList>
    </citation>
    <scope>NUCLEOTIDE SEQUENCE [LARGE SCALE GENOMIC DNA]</scope>
    <source>
        <strain evidence="15">DSM 23407</strain>
    </source>
</reference>
<evidence type="ECO:0000256" key="8">
    <source>
        <dbReference type="ARBA" id="ARBA00022605"/>
    </source>
</evidence>
<dbReference type="GO" id="GO:0000287">
    <property type="term" value="F:magnesium ion binding"/>
    <property type="evidence" value="ECO:0007669"/>
    <property type="project" value="UniProtKB-UniRule"/>
</dbReference>
<keyword evidence="11" id="KW-0862">Zinc</keyword>
<protein>
    <recommendedName>
        <fullName evidence="11">Phosphoribosyl-AMP cyclohydrolase</fullName>
        <shortName evidence="11">PRA-CH</shortName>
        <ecNumber evidence="11">3.5.4.19</ecNumber>
    </recommendedName>
</protein>
<comment type="subunit">
    <text evidence="11">Homodimer.</text>
</comment>
<dbReference type="GO" id="GO:0004636">
    <property type="term" value="F:phosphoribosyl-ATP diphosphatase activity"/>
    <property type="evidence" value="ECO:0007669"/>
    <property type="project" value="UniProtKB-EC"/>
</dbReference>
<evidence type="ECO:0000313" key="15">
    <source>
        <dbReference type="Proteomes" id="UP000183900"/>
    </source>
</evidence>
<keyword evidence="9 11" id="KW-0378">Hydrolase</keyword>
<dbReference type="EC" id="3.5.4.19" evidence="11"/>
<evidence type="ECO:0000256" key="4">
    <source>
        <dbReference type="ARBA" id="ARBA00005204"/>
    </source>
</evidence>
<comment type="pathway">
    <text evidence="3 11">Amino-acid biosynthesis; L-histidine biosynthesis; L-histidine from 5-phospho-alpha-D-ribose 1-diphosphate: step 3/9.</text>
</comment>
<keyword evidence="8 11" id="KW-0028">Amino-acid biosynthesis</keyword>
<dbReference type="PANTHER" id="PTHR42945:SF1">
    <property type="entry name" value="HISTIDINE BIOSYNTHESIS BIFUNCTIONAL PROTEIN HIS7"/>
    <property type="match status" value="1"/>
</dbReference>
<dbReference type="FunFam" id="3.10.20.810:FF:000001">
    <property type="entry name" value="Histidine biosynthesis bifunctional protein HisIE"/>
    <property type="match status" value="1"/>
</dbReference>
<keyword evidence="10 11" id="KW-0368">Histidine biosynthesis</keyword>
<dbReference type="UniPathway" id="UPA00031">
    <property type="reaction ID" value="UER00008"/>
</dbReference>
<comment type="catalytic activity">
    <reaction evidence="2">
        <text>1-(5-phospho-beta-D-ribosyl)-ATP + H2O = 1-(5-phospho-beta-D-ribosyl)-5'-AMP + diphosphate + H(+)</text>
        <dbReference type="Rhea" id="RHEA:22828"/>
        <dbReference type="ChEBI" id="CHEBI:15377"/>
        <dbReference type="ChEBI" id="CHEBI:15378"/>
        <dbReference type="ChEBI" id="CHEBI:33019"/>
        <dbReference type="ChEBI" id="CHEBI:59457"/>
        <dbReference type="ChEBI" id="CHEBI:73183"/>
        <dbReference type="EC" id="3.6.1.31"/>
    </reaction>
</comment>
<feature type="binding site" evidence="11">
    <location>
        <position position="111"/>
    </location>
    <ligand>
        <name>Zn(2+)</name>
        <dbReference type="ChEBI" id="CHEBI:29105"/>
        <note>ligand shared between dimeric partners</note>
    </ligand>
</feature>
<feature type="domain" description="Phosphoribosyl-AMP cyclohydrolase" evidence="13">
    <location>
        <begin position="45"/>
        <end position="120"/>
    </location>
</feature>
<accession>A0A0K6IBB1</accession>
<feature type="binding site" evidence="11">
    <location>
        <position position="94"/>
    </location>
    <ligand>
        <name>Mg(2+)</name>
        <dbReference type="ChEBI" id="CHEBI:18420"/>
    </ligand>
</feature>
<feature type="region of interest" description="Disordered" evidence="12">
    <location>
        <begin position="1"/>
        <end position="20"/>
    </location>
</feature>
<comment type="similarity">
    <text evidence="6">In the N-terminal section; belongs to the PRA-CH family.</text>
</comment>
<organism evidence="14 15">
    <name type="scientific">Pannonibacter indicus</name>
    <dbReference type="NCBI Taxonomy" id="466044"/>
    <lineage>
        <taxon>Bacteria</taxon>
        <taxon>Pseudomonadati</taxon>
        <taxon>Pseudomonadota</taxon>
        <taxon>Alphaproteobacteria</taxon>
        <taxon>Hyphomicrobiales</taxon>
        <taxon>Stappiaceae</taxon>
        <taxon>Pannonibacter</taxon>
    </lineage>
</organism>
<feature type="binding site" evidence="11">
    <location>
        <position position="92"/>
    </location>
    <ligand>
        <name>Mg(2+)</name>
        <dbReference type="ChEBI" id="CHEBI:18420"/>
    </ligand>
</feature>
<feature type="binding site" evidence="11">
    <location>
        <position position="118"/>
    </location>
    <ligand>
        <name>Zn(2+)</name>
        <dbReference type="ChEBI" id="CHEBI:29105"/>
        <note>ligand shared between dimeric partners</note>
    </ligand>
</feature>
<comment type="catalytic activity">
    <reaction evidence="1 11">
        <text>1-(5-phospho-beta-D-ribosyl)-5'-AMP + H2O = 1-(5-phospho-beta-D-ribosyl)-5-[(5-phospho-beta-D-ribosylamino)methylideneamino]imidazole-4-carboxamide</text>
        <dbReference type="Rhea" id="RHEA:20049"/>
        <dbReference type="ChEBI" id="CHEBI:15377"/>
        <dbReference type="ChEBI" id="CHEBI:58435"/>
        <dbReference type="ChEBI" id="CHEBI:59457"/>
        <dbReference type="EC" id="3.5.4.19"/>
    </reaction>
</comment>
<evidence type="ECO:0000256" key="3">
    <source>
        <dbReference type="ARBA" id="ARBA00005169"/>
    </source>
</evidence>
<comment type="cofactor">
    <cofactor evidence="11">
        <name>Zn(2+)</name>
        <dbReference type="ChEBI" id="CHEBI:29105"/>
    </cofactor>
    <text evidence="11">Binds 1 zinc ion per subunit.</text>
</comment>
<dbReference type="EMBL" id="CYHE01000018">
    <property type="protein sequence ID" value="CUB00396.1"/>
    <property type="molecule type" value="Genomic_DNA"/>
</dbReference>
<dbReference type="GO" id="GO:0000105">
    <property type="term" value="P:L-histidine biosynthetic process"/>
    <property type="evidence" value="ECO:0007669"/>
    <property type="project" value="UniProtKB-UniRule"/>
</dbReference>
<dbReference type="GO" id="GO:0005737">
    <property type="term" value="C:cytoplasm"/>
    <property type="evidence" value="ECO:0007669"/>
    <property type="project" value="UniProtKB-SubCell"/>
</dbReference>
<dbReference type="PANTHER" id="PTHR42945">
    <property type="entry name" value="HISTIDINE BIOSYNTHESIS BIFUNCTIONAL PROTEIN"/>
    <property type="match status" value="1"/>
</dbReference>
<dbReference type="OrthoDB" id="9795769at2"/>
<comment type="similarity">
    <text evidence="5">In the C-terminal section; belongs to the PRA-PH family.</text>
</comment>
<dbReference type="NCBIfam" id="NF000768">
    <property type="entry name" value="PRK00051.1"/>
    <property type="match status" value="1"/>
</dbReference>
<dbReference type="GO" id="GO:0008270">
    <property type="term" value="F:zinc ion binding"/>
    <property type="evidence" value="ECO:0007669"/>
    <property type="project" value="UniProtKB-UniRule"/>
</dbReference>
<dbReference type="HAMAP" id="MF_01021">
    <property type="entry name" value="HisI"/>
    <property type="match status" value="1"/>
</dbReference>
<dbReference type="Pfam" id="PF01502">
    <property type="entry name" value="PRA-CH"/>
    <property type="match status" value="1"/>
</dbReference>
<evidence type="ECO:0000256" key="12">
    <source>
        <dbReference type="SAM" id="MobiDB-lite"/>
    </source>
</evidence>